<reference evidence="2 3" key="1">
    <citation type="submission" date="2019-07" db="EMBL/GenBank/DDBJ databases">
        <title>Whole genome shotgun sequence of Skermanella aerolata NBRC 106429.</title>
        <authorList>
            <person name="Hosoyama A."/>
            <person name="Uohara A."/>
            <person name="Ohji S."/>
            <person name="Ichikawa N."/>
        </authorList>
    </citation>
    <scope>NUCLEOTIDE SEQUENCE [LARGE SCALE GENOMIC DNA]</scope>
    <source>
        <strain evidence="2 3">NBRC 106429</strain>
    </source>
</reference>
<organism evidence="2 3">
    <name type="scientific">Skermanella aerolata</name>
    <dbReference type="NCBI Taxonomy" id="393310"/>
    <lineage>
        <taxon>Bacteria</taxon>
        <taxon>Pseudomonadati</taxon>
        <taxon>Pseudomonadota</taxon>
        <taxon>Alphaproteobacteria</taxon>
        <taxon>Rhodospirillales</taxon>
        <taxon>Azospirillaceae</taxon>
        <taxon>Skermanella</taxon>
    </lineage>
</organism>
<feature type="region of interest" description="Disordered" evidence="1">
    <location>
        <begin position="1"/>
        <end position="23"/>
    </location>
</feature>
<accession>A0A512DZS1</accession>
<dbReference type="AlphaFoldDB" id="A0A512DZS1"/>
<protein>
    <submittedName>
        <fullName evidence="2">Uncharacterized protein</fullName>
    </submittedName>
</protein>
<name>A0A512DZS1_9PROT</name>
<feature type="compositionally biased region" description="Polar residues" evidence="1">
    <location>
        <begin position="1"/>
        <end position="18"/>
    </location>
</feature>
<dbReference type="Proteomes" id="UP000321523">
    <property type="component" value="Unassembled WGS sequence"/>
</dbReference>
<evidence type="ECO:0000313" key="2">
    <source>
        <dbReference type="EMBL" id="GEO41974.1"/>
    </source>
</evidence>
<keyword evidence="3" id="KW-1185">Reference proteome</keyword>
<evidence type="ECO:0000313" key="3">
    <source>
        <dbReference type="Proteomes" id="UP000321523"/>
    </source>
</evidence>
<dbReference type="EMBL" id="BJYZ01000034">
    <property type="protein sequence ID" value="GEO41974.1"/>
    <property type="molecule type" value="Genomic_DNA"/>
</dbReference>
<proteinExistence type="predicted"/>
<comment type="caution">
    <text evidence="2">The sequence shown here is derived from an EMBL/GenBank/DDBJ whole genome shotgun (WGS) entry which is preliminary data.</text>
</comment>
<gene>
    <name evidence="2" type="ORF">SAE02_61220</name>
</gene>
<sequence length="54" mass="6370">MGSINWEMTNTRPASSAERSQDRNAALRFDVKEWRHDMNFMTQGAFERKHASLR</sequence>
<evidence type="ECO:0000256" key="1">
    <source>
        <dbReference type="SAM" id="MobiDB-lite"/>
    </source>
</evidence>